<dbReference type="AlphaFoldDB" id="A0AAD3SRL4"/>
<protein>
    <submittedName>
        <fullName evidence="2">Uncharacterized protein</fullName>
    </submittedName>
</protein>
<dbReference type="EMBL" id="BSYO01000015">
    <property type="protein sequence ID" value="GMH15604.1"/>
    <property type="molecule type" value="Genomic_DNA"/>
</dbReference>
<feature type="region of interest" description="Disordered" evidence="1">
    <location>
        <begin position="1"/>
        <end position="22"/>
    </location>
</feature>
<evidence type="ECO:0000313" key="2">
    <source>
        <dbReference type="EMBL" id="GMH15604.1"/>
    </source>
</evidence>
<evidence type="ECO:0000313" key="3">
    <source>
        <dbReference type="Proteomes" id="UP001279734"/>
    </source>
</evidence>
<feature type="compositionally biased region" description="Basic residues" evidence="1">
    <location>
        <begin position="101"/>
        <end position="111"/>
    </location>
</feature>
<proteinExistence type="predicted"/>
<keyword evidence="3" id="KW-1185">Reference proteome</keyword>
<dbReference type="Proteomes" id="UP001279734">
    <property type="component" value="Unassembled WGS sequence"/>
</dbReference>
<sequence length="111" mass="12279">MPCQEGPKANPKNVKANIQTGKIRAEDPIRRMGGTQAGILSAMSLTQQQRPRHLKPYTGRRAIWSNGAVRAKGTHSYHEASQAGSKPAIYDHGQRRQQTGIRRHVTKRAAT</sequence>
<comment type="caution">
    <text evidence="2">The sequence shown here is derived from an EMBL/GenBank/DDBJ whole genome shotgun (WGS) entry which is preliminary data.</text>
</comment>
<accession>A0AAD3SRL4</accession>
<organism evidence="2 3">
    <name type="scientific">Nepenthes gracilis</name>
    <name type="common">Slender pitcher plant</name>
    <dbReference type="NCBI Taxonomy" id="150966"/>
    <lineage>
        <taxon>Eukaryota</taxon>
        <taxon>Viridiplantae</taxon>
        <taxon>Streptophyta</taxon>
        <taxon>Embryophyta</taxon>
        <taxon>Tracheophyta</taxon>
        <taxon>Spermatophyta</taxon>
        <taxon>Magnoliopsida</taxon>
        <taxon>eudicotyledons</taxon>
        <taxon>Gunneridae</taxon>
        <taxon>Pentapetalae</taxon>
        <taxon>Caryophyllales</taxon>
        <taxon>Nepenthaceae</taxon>
        <taxon>Nepenthes</taxon>
    </lineage>
</organism>
<name>A0AAD3SRL4_NEPGR</name>
<evidence type="ECO:0000256" key="1">
    <source>
        <dbReference type="SAM" id="MobiDB-lite"/>
    </source>
</evidence>
<gene>
    <name evidence="2" type="ORF">Nepgr_017445</name>
</gene>
<reference evidence="2" key="1">
    <citation type="submission" date="2023-05" db="EMBL/GenBank/DDBJ databases">
        <title>Nepenthes gracilis genome sequencing.</title>
        <authorList>
            <person name="Fukushima K."/>
        </authorList>
    </citation>
    <scope>NUCLEOTIDE SEQUENCE</scope>
    <source>
        <strain evidence="2">SING2019-196</strain>
    </source>
</reference>
<feature type="region of interest" description="Disordered" evidence="1">
    <location>
        <begin position="74"/>
        <end position="111"/>
    </location>
</feature>